<organism evidence="9 10">
    <name type="scientific">Aetokthonos hydrillicola Thurmond2011</name>
    <dbReference type="NCBI Taxonomy" id="2712845"/>
    <lineage>
        <taxon>Bacteria</taxon>
        <taxon>Bacillati</taxon>
        <taxon>Cyanobacteriota</taxon>
        <taxon>Cyanophyceae</taxon>
        <taxon>Nostocales</taxon>
        <taxon>Hapalosiphonaceae</taxon>
        <taxon>Aetokthonos</taxon>
    </lineage>
</organism>
<evidence type="ECO:0000256" key="7">
    <source>
        <dbReference type="PIRSR" id="PIRSR602401-1"/>
    </source>
</evidence>
<dbReference type="PRINTS" id="PR00463">
    <property type="entry name" value="EP450I"/>
</dbReference>
<dbReference type="EMBL" id="JAALHA020000010">
    <property type="protein sequence ID" value="MDR9897016.1"/>
    <property type="molecule type" value="Genomic_DNA"/>
</dbReference>
<accession>A0AAP5I8V7</accession>
<sequence>MSDAHIKQQLMEYLKMSKDLLTLPHPNPVTALEEYICDRLGFLQRCTQDYEGIVPLKLGDEWFCLLTNPDYITQVLKDRMLFIKAKDVQQLSVFLGNGLLNSEGDFWLRQRRLSQPVFHQEQINSYAAVMVDYTQRMLETWQDGQVHDVHDAMMRLTLNIVMKTLFNQDVQDTAAENIAHTLDVAMSWVEYQEATNVKLALTEIGEVHSLSADMPSEDEDMDRRYRDAITLLDETVYGIIKHRRASGTTGKDLLGMLMQVEDADDGSRMSDKQLRDEAATLILAGHETTANALSWTWMLLAQHPHVQKKLSAELQTVLNGRTPTLADLPQLTYTNWVIKESMRLYPPATDVSREATQDCEIGGYFIPKGTTLIASQWAMHRNSRYFSEPELFQPERWANDLEKELPRGVYFPFGDGPRVCIGKSFAIMEAVLLLATIAQKFQMDLVADQNIELQPSITLRARYGIQVVLKAAL</sequence>
<dbReference type="PANTHER" id="PTHR24291">
    <property type="entry name" value="CYTOCHROME P450 FAMILY 4"/>
    <property type="match status" value="1"/>
</dbReference>
<dbReference type="PRINTS" id="PR00385">
    <property type="entry name" value="P450"/>
</dbReference>
<keyword evidence="6 8" id="KW-0503">Monooxygenase</keyword>
<evidence type="ECO:0000256" key="1">
    <source>
        <dbReference type="ARBA" id="ARBA00010617"/>
    </source>
</evidence>
<evidence type="ECO:0000256" key="6">
    <source>
        <dbReference type="ARBA" id="ARBA00023033"/>
    </source>
</evidence>
<dbReference type="InterPro" id="IPR036396">
    <property type="entry name" value="Cyt_P450_sf"/>
</dbReference>
<dbReference type="RefSeq" id="WP_243902910.1">
    <property type="nucleotide sequence ID" value="NZ_JAALHA020000010.1"/>
</dbReference>
<evidence type="ECO:0000256" key="3">
    <source>
        <dbReference type="ARBA" id="ARBA00022723"/>
    </source>
</evidence>
<evidence type="ECO:0000256" key="2">
    <source>
        <dbReference type="ARBA" id="ARBA00022617"/>
    </source>
</evidence>
<dbReference type="PANTHER" id="PTHR24291:SF50">
    <property type="entry name" value="BIFUNCTIONAL ALBAFLAVENONE MONOOXYGENASE_TERPENE SYNTHASE"/>
    <property type="match status" value="1"/>
</dbReference>
<name>A0AAP5I8V7_9CYAN</name>
<proteinExistence type="inferred from homology"/>
<dbReference type="SUPFAM" id="SSF48264">
    <property type="entry name" value="Cytochrome P450"/>
    <property type="match status" value="1"/>
</dbReference>
<dbReference type="Proteomes" id="UP000667802">
    <property type="component" value="Unassembled WGS sequence"/>
</dbReference>
<evidence type="ECO:0000313" key="10">
    <source>
        <dbReference type="Proteomes" id="UP000667802"/>
    </source>
</evidence>
<dbReference type="CDD" id="cd20620">
    <property type="entry name" value="CYP132-like"/>
    <property type="match status" value="1"/>
</dbReference>
<gene>
    <name evidence="9" type="ORF">G7B40_020950</name>
</gene>
<reference evidence="10" key="1">
    <citation type="journal article" date="2021" name="Science">
        <title>Hunting the eagle killer: A cyanobacterial neurotoxin causes vacuolar myelinopathy.</title>
        <authorList>
            <person name="Breinlinger S."/>
            <person name="Phillips T.J."/>
            <person name="Haram B.N."/>
            <person name="Mares J."/>
            <person name="Martinez Yerena J.A."/>
            <person name="Hrouzek P."/>
            <person name="Sobotka R."/>
            <person name="Henderson W.M."/>
            <person name="Schmieder P."/>
            <person name="Williams S.M."/>
            <person name="Lauderdale J.D."/>
            <person name="Wilde H.D."/>
            <person name="Gerrin W."/>
            <person name="Kust A."/>
            <person name="Washington J.W."/>
            <person name="Wagner C."/>
            <person name="Geier B."/>
            <person name="Liebeke M."/>
            <person name="Enke H."/>
            <person name="Niedermeyer T.H.J."/>
            <person name="Wilde S.B."/>
        </authorList>
    </citation>
    <scope>NUCLEOTIDE SEQUENCE [LARGE SCALE GENOMIC DNA]</scope>
    <source>
        <strain evidence="10">Thurmond2011</strain>
    </source>
</reference>
<keyword evidence="10" id="KW-1185">Reference proteome</keyword>
<comment type="caution">
    <text evidence="9">The sequence shown here is derived from an EMBL/GenBank/DDBJ whole genome shotgun (WGS) entry which is preliminary data.</text>
</comment>
<keyword evidence="2 7" id="KW-0349">Heme</keyword>
<dbReference type="Pfam" id="PF00067">
    <property type="entry name" value="p450"/>
    <property type="match status" value="1"/>
</dbReference>
<protein>
    <submittedName>
        <fullName evidence="9">Cytochrome P450</fullName>
    </submittedName>
</protein>
<evidence type="ECO:0000256" key="8">
    <source>
        <dbReference type="RuleBase" id="RU000461"/>
    </source>
</evidence>
<dbReference type="InterPro" id="IPR002401">
    <property type="entry name" value="Cyt_P450_E_grp-I"/>
</dbReference>
<dbReference type="GO" id="GO:0020037">
    <property type="term" value="F:heme binding"/>
    <property type="evidence" value="ECO:0007669"/>
    <property type="project" value="InterPro"/>
</dbReference>
<evidence type="ECO:0000256" key="5">
    <source>
        <dbReference type="ARBA" id="ARBA00023004"/>
    </source>
</evidence>
<keyword evidence="3 7" id="KW-0479">Metal-binding</keyword>
<comment type="similarity">
    <text evidence="1 8">Belongs to the cytochrome P450 family.</text>
</comment>
<keyword evidence="5 7" id="KW-0408">Iron</keyword>
<dbReference type="InterPro" id="IPR001128">
    <property type="entry name" value="Cyt_P450"/>
</dbReference>
<dbReference type="GO" id="GO:0004497">
    <property type="term" value="F:monooxygenase activity"/>
    <property type="evidence" value="ECO:0007669"/>
    <property type="project" value="UniProtKB-KW"/>
</dbReference>
<keyword evidence="4 8" id="KW-0560">Oxidoreductase</keyword>
<evidence type="ECO:0000313" key="9">
    <source>
        <dbReference type="EMBL" id="MDR9897016.1"/>
    </source>
</evidence>
<evidence type="ECO:0000256" key="4">
    <source>
        <dbReference type="ARBA" id="ARBA00023002"/>
    </source>
</evidence>
<feature type="binding site" description="axial binding residue" evidence="7">
    <location>
        <position position="420"/>
    </location>
    <ligand>
        <name>heme</name>
        <dbReference type="ChEBI" id="CHEBI:30413"/>
    </ligand>
    <ligandPart>
        <name>Fe</name>
        <dbReference type="ChEBI" id="CHEBI:18248"/>
    </ligandPart>
</feature>
<dbReference type="InterPro" id="IPR017972">
    <property type="entry name" value="Cyt_P450_CS"/>
</dbReference>
<comment type="cofactor">
    <cofactor evidence="7">
        <name>heme</name>
        <dbReference type="ChEBI" id="CHEBI:30413"/>
    </cofactor>
</comment>
<dbReference type="InterPro" id="IPR050196">
    <property type="entry name" value="Cytochrome_P450_Monoox"/>
</dbReference>
<dbReference type="Gene3D" id="1.10.630.10">
    <property type="entry name" value="Cytochrome P450"/>
    <property type="match status" value="1"/>
</dbReference>
<dbReference type="GO" id="GO:0016705">
    <property type="term" value="F:oxidoreductase activity, acting on paired donors, with incorporation or reduction of molecular oxygen"/>
    <property type="evidence" value="ECO:0007669"/>
    <property type="project" value="InterPro"/>
</dbReference>
<dbReference type="AlphaFoldDB" id="A0AAP5I8V7"/>
<dbReference type="PROSITE" id="PS00086">
    <property type="entry name" value="CYTOCHROME_P450"/>
    <property type="match status" value="1"/>
</dbReference>
<dbReference type="GO" id="GO:0005506">
    <property type="term" value="F:iron ion binding"/>
    <property type="evidence" value="ECO:0007669"/>
    <property type="project" value="InterPro"/>
</dbReference>